<reference evidence="2 3" key="1">
    <citation type="journal article" date="2024" name="Ann. Entomol. Soc. Am.">
        <title>Genomic analyses of the southern and eastern yellowjacket wasps (Hymenoptera: Vespidae) reveal evolutionary signatures of social life.</title>
        <authorList>
            <person name="Catto M.A."/>
            <person name="Caine P.B."/>
            <person name="Orr S.E."/>
            <person name="Hunt B.G."/>
            <person name="Goodisman M.A.D."/>
        </authorList>
    </citation>
    <scope>NUCLEOTIDE SEQUENCE [LARGE SCALE GENOMIC DNA]</scope>
    <source>
        <strain evidence="2">232</strain>
        <tissue evidence="2">Head and thorax</tissue>
    </source>
</reference>
<keyword evidence="1" id="KW-0812">Transmembrane</keyword>
<protein>
    <submittedName>
        <fullName evidence="2">Uncharacterized protein</fullName>
    </submittedName>
</protein>
<feature type="transmembrane region" description="Helical" evidence="1">
    <location>
        <begin position="16"/>
        <end position="36"/>
    </location>
</feature>
<dbReference type="EMBL" id="JAYRBN010000063">
    <property type="protein sequence ID" value="KAL2738137.1"/>
    <property type="molecule type" value="Genomic_DNA"/>
</dbReference>
<keyword evidence="1" id="KW-0472">Membrane</keyword>
<gene>
    <name evidence="2" type="ORF">V1477_011496</name>
</gene>
<accession>A0ABD2BZC7</accession>
<dbReference type="Proteomes" id="UP001607303">
    <property type="component" value="Unassembled WGS sequence"/>
</dbReference>
<keyword evidence="1" id="KW-1133">Transmembrane helix</keyword>
<evidence type="ECO:0000313" key="2">
    <source>
        <dbReference type="EMBL" id="KAL2738137.1"/>
    </source>
</evidence>
<evidence type="ECO:0000313" key="3">
    <source>
        <dbReference type="Proteomes" id="UP001607303"/>
    </source>
</evidence>
<proteinExistence type="predicted"/>
<evidence type="ECO:0000256" key="1">
    <source>
        <dbReference type="SAM" id="Phobius"/>
    </source>
</evidence>
<comment type="caution">
    <text evidence="2">The sequence shown here is derived from an EMBL/GenBank/DDBJ whole genome shotgun (WGS) entry which is preliminary data.</text>
</comment>
<dbReference type="AlphaFoldDB" id="A0ABD2BZC7"/>
<sequence>MNKSLSSKIFKNCNHAKFYCMIYVIAISIYCIQNFINNITFNKFYKFHYTLCTDILSIQQRSLQDFTGKILQG</sequence>
<name>A0ABD2BZC7_VESMC</name>
<keyword evidence="3" id="KW-1185">Reference proteome</keyword>
<organism evidence="2 3">
    <name type="scientific">Vespula maculifrons</name>
    <name type="common">Eastern yellow jacket</name>
    <name type="synonym">Wasp</name>
    <dbReference type="NCBI Taxonomy" id="7453"/>
    <lineage>
        <taxon>Eukaryota</taxon>
        <taxon>Metazoa</taxon>
        <taxon>Ecdysozoa</taxon>
        <taxon>Arthropoda</taxon>
        <taxon>Hexapoda</taxon>
        <taxon>Insecta</taxon>
        <taxon>Pterygota</taxon>
        <taxon>Neoptera</taxon>
        <taxon>Endopterygota</taxon>
        <taxon>Hymenoptera</taxon>
        <taxon>Apocrita</taxon>
        <taxon>Aculeata</taxon>
        <taxon>Vespoidea</taxon>
        <taxon>Vespidae</taxon>
        <taxon>Vespinae</taxon>
        <taxon>Vespula</taxon>
    </lineage>
</organism>